<sequence length="200" mass="21236">MIRFSKRKILIPLLILAAIIPVVAADVIYYYSGTLDVTATSSPMTLSPGPNGVVANPSGGYYIYVTVQRRSNSFTANLNITNSSYDFFYEAVTLVASTTVNLFVTNVTYTYTSSTNPIGNAWLVVYSSSGTLEGEFQVITSGGQTTPSNVITLAAGTYYISILIQPNTPLPPPSSSSIATLSIYLGDNVVTPSAVPLPPI</sequence>
<comment type="caution">
    <text evidence="1">The sequence shown here is derived from an EMBL/GenBank/DDBJ whole genome shotgun (WGS) entry which is preliminary data.</text>
</comment>
<dbReference type="AlphaFoldDB" id="A0AAE3FKK3"/>
<accession>A0AAE3FKK3</accession>
<organism evidence="1">
    <name type="scientific">Candidatus Aramenus sulfurataquae</name>
    <dbReference type="NCBI Taxonomy" id="1326980"/>
    <lineage>
        <taxon>Archaea</taxon>
        <taxon>Thermoproteota</taxon>
        <taxon>Thermoprotei</taxon>
        <taxon>Sulfolobales</taxon>
        <taxon>Sulfolobaceae</taxon>
        <taxon>Candidatus Aramenus</taxon>
    </lineage>
</organism>
<protein>
    <submittedName>
        <fullName evidence="1">Uncharacterized protein</fullName>
    </submittedName>
</protein>
<proteinExistence type="predicted"/>
<dbReference type="EMBL" id="JZWS02000014">
    <property type="protein sequence ID" value="MCL7344575.1"/>
    <property type="molecule type" value="Genomic_DNA"/>
</dbReference>
<reference evidence="1" key="1">
    <citation type="submission" date="2022-05" db="EMBL/GenBank/DDBJ databases">
        <title>Metagenome Sequencing of an Archaeal-Dominated Microbial Community from a Hot Spring at the Los Azufres Geothermal Field, Mexico.</title>
        <authorList>
            <person name="Marin-Paredes R."/>
            <person name="Martinez-Romero E."/>
            <person name="Servin-Garciduenas L.E."/>
        </authorList>
    </citation>
    <scope>NUCLEOTIDE SEQUENCE</scope>
    <source>
        <strain evidence="1">AZ1-454</strain>
    </source>
</reference>
<evidence type="ECO:0000313" key="1">
    <source>
        <dbReference type="EMBL" id="MCL7344575.1"/>
    </source>
</evidence>
<name>A0AAE3FKK3_9CREN</name>
<gene>
    <name evidence="1" type="ORF">TQ35_008390</name>
</gene>